<feature type="transmembrane region" description="Helical" evidence="1">
    <location>
        <begin position="110"/>
        <end position="130"/>
    </location>
</feature>
<feature type="transmembrane region" description="Helical" evidence="1">
    <location>
        <begin position="55"/>
        <end position="79"/>
    </location>
</feature>
<keyword evidence="1" id="KW-0472">Membrane</keyword>
<evidence type="ECO:0000313" key="3">
    <source>
        <dbReference type="Proteomes" id="UP000831304"/>
    </source>
</evidence>
<evidence type="ECO:0000256" key="1">
    <source>
        <dbReference type="SAM" id="Phobius"/>
    </source>
</evidence>
<gene>
    <name evidence="2" type="ORF">MTP13_00735</name>
</gene>
<evidence type="ECO:0000313" key="2">
    <source>
        <dbReference type="EMBL" id="UOE26337.1"/>
    </source>
</evidence>
<feature type="transmembrane region" description="Helical" evidence="1">
    <location>
        <begin position="86"/>
        <end position="104"/>
    </location>
</feature>
<proteinExistence type="predicted"/>
<name>A0ABY4AT29_9MICO</name>
<sequence>MNTVNAAGLRSPAPARPSTVLWATLLLYVCAGLSLINAVPLFLPAAYAGLPAEAVAPAAVLLALVSTGVVAVPLLAALAVRRRRRWPRIVVSVYAVLVTVSALSGPVTNLLLVGVAVAALAAAILLWMPASRGFTVAAATERAERGKERRGVWRPVPAAAVPASAAWASGLVTLAGGLWTIPVGLVALAAGSENGLSAGEWQTVLLTGAFAAAHVAVAFACWRGQPWAWGGIPVLLVVAAVVSIRVTPVALFDVALLLLAGILLLTRDARAFLGAATTRRASTRS</sequence>
<feature type="transmembrane region" description="Helical" evidence="1">
    <location>
        <begin position="151"/>
        <end position="181"/>
    </location>
</feature>
<feature type="transmembrane region" description="Helical" evidence="1">
    <location>
        <begin position="201"/>
        <end position="220"/>
    </location>
</feature>
<reference evidence="2 3" key="1">
    <citation type="submission" date="2022-03" db="EMBL/GenBank/DDBJ databases">
        <title>Agromyces sp. isolated from the gut of P. brevitarsis seulensis larvae.</title>
        <authorList>
            <person name="Won M."/>
            <person name="Kwon S.-W."/>
        </authorList>
    </citation>
    <scope>NUCLEOTIDE SEQUENCE [LARGE SCALE GENOMIC DNA]</scope>
    <source>
        <strain evidence="2 3">KACC 16215</strain>
    </source>
</reference>
<dbReference type="EMBL" id="CP094533">
    <property type="protein sequence ID" value="UOE26337.1"/>
    <property type="molecule type" value="Genomic_DNA"/>
</dbReference>
<dbReference type="RefSeq" id="WP_243569167.1">
    <property type="nucleotide sequence ID" value="NZ_CP094533.1"/>
</dbReference>
<keyword evidence="3" id="KW-1185">Reference proteome</keyword>
<feature type="transmembrane region" description="Helical" evidence="1">
    <location>
        <begin position="227"/>
        <end position="244"/>
    </location>
</feature>
<keyword evidence="1" id="KW-1133">Transmembrane helix</keyword>
<accession>A0ABY4AT29</accession>
<organism evidence="2 3">
    <name type="scientific">Agromyces soli</name>
    <dbReference type="NCBI Taxonomy" id="659012"/>
    <lineage>
        <taxon>Bacteria</taxon>
        <taxon>Bacillati</taxon>
        <taxon>Actinomycetota</taxon>
        <taxon>Actinomycetes</taxon>
        <taxon>Micrococcales</taxon>
        <taxon>Microbacteriaceae</taxon>
        <taxon>Agromyces</taxon>
    </lineage>
</organism>
<dbReference type="Proteomes" id="UP000831304">
    <property type="component" value="Chromosome"/>
</dbReference>
<keyword evidence="1" id="KW-0812">Transmembrane</keyword>
<feature type="transmembrane region" description="Helical" evidence="1">
    <location>
        <begin position="250"/>
        <end position="266"/>
    </location>
</feature>
<protein>
    <submittedName>
        <fullName evidence="2">Uncharacterized protein</fullName>
    </submittedName>
</protein>
<feature type="transmembrane region" description="Helical" evidence="1">
    <location>
        <begin position="20"/>
        <end position="43"/>
    </location>
</feature>